<dbReference type="AlphaFoldDB" id="A0A8S1H8Q3"/>
<evidence type="ECO:0000313" key="2">
    <source>
        <dbReference type="EMBL" id="CAD6189530.1"/>
    </source>
</evidence>
<evidence type="ECO:0000313" key="3">
    <source>
        <dbReference type="Proteomes" id="UP000835052"/>
    </source>
</evidence>
<organism evidence="2 3">
    <name type="scientific">Caenorhabditis auriculariae</name>
    <dbReference type="NCBI Taxonomy" id="2777116"/>
    <lineage>
        <taxon>Eukaryota</taxon>
        <taxon>Metazoa</taxon>
        <taxon>Ecdysozoa</taxon>
        <taxon>Nematoda</taxon>
        <taxon>Chromadorea</taxon>
        <taxon>Rhabditida</taxon>
        <taxon>Rhabditina</taxon>
        <taxon>Rhabditomorpha</taxon>
        <taxon>Rhabditoidea</taxon>
        <taxon>Rhabditidae</taxon>
        <taxon>Peloderinae</taxon>
        <taxon>Caenorhabditis</taxon>
    </lineage>
</organism>
<sequence>MRVSKYKIELEVEHEHGLAINLQLDRSTISISGGSARKDANPGVEEDNMAGTEEEHDRVSLTDPQEKREEEARDEDVAPAEDLRPILQGENLTKWEGYSSFAENLIVTGAKLSDALRNDQNNVKKLYTFHNDQSDDVVTERLPEETSLKREKLRHFHKKFDVLKNNLRDFAEAQIEVFQKMMEVLEHHEMRSNHEVEAALAEEDDVFLDLAIQRQVQNVRYLSDFEDNLCVRRNRDA</sequence>
<evidence type="ECO:0000256" key="1">
    <source>
        <dbReference type="SAM" id="MobiDB-lite"/>
    </source>
</evidence>
<accession>A0A8S1H8Q3</accession>
<name>A0A8S1H8Q3_9PELO</name>
<dbReference type="EMBL" id="CAJGYM010000011">
    <property type="protein sequence ID" value="CAD6189530.1"/>
    <property type="molecule type" value="Genomic_DNA"/>
</dbReference>
<proteinExistence type="predicted"/>
<keyword evidence="3" id="KW-1185">Reference proteome</keyword>
<protein>
    <submittedName>
        <fullName evidence="2">Uncharacterized protein</fullName>
    </submittedName>
</protein>
<gene>
    <name evidence="2" type="ORF">CAUJ_LOCUS5449</name>
</gene>
<reference evidence="2" key="1">
    <citation type="submission" date="2020-10" db="EMBL/GenBank/DDBJ databases">
        <authorList>
            <person name="Kikuchi T."/>
        </authorList>
    </citation>
    <scope>NUCLEOTIDE SEQUENCE</scope>
    <source>
        <strain evidence="2">NKZ352</strain>
    </source>
</reference>
<comment type="caution">
    <text evidence="2">The sequence shown here is derived from an EMBL/GenBank/DDBJ whole genome shotgun (WGS) entry which is preliminary data.</text>
</comment>
<dbReference type="Proteomes" id="UP000835052">
    <property type="component" value="Unassembled WGS sequence"/>
</dbReference>
<feature type="compositionally biased region" description="Basic and acidic residues" evidence="1">
    <location>
        <begin position="53"/>
        <end position="71"/>
    </location>
</feature>
<feature type="region of interest" description="Disordered" evidence="1">
    <location>
        <begin position="32"/>
        <end position="85"/>
    </location>
</feature>